<dbReference type="GO" id="GO:0051287">
    <property type="term" value="F:NAD binding"/>
    <property type="evidence" value="ECO:0007669"/>
    <property type="project" value="InterPro"/>
</dbReference>
<dbReference type="InterPro" id="IPR050857">
    <property type="entry name" value="D-2-hydroxyacid_DH"/>
</dbReference>
<comment type="caution">
    <text evidence="7">The sequence shown here is derived from an EMBL/GenBank/DDBJ whole genome shotgun (WGS) entry which is preliminary data.</text>
</comment>
<evidence type="ECO:0000256" key="3">
    <source>
        <dbReference type="ARBA" id="ARBA00023027"/>
    </source>
</evidence>
<keyword evidence="2 4" id="KW-0560">Oxidoreductase</keyword>
<dbReference type="InterPro" id="IPR006139">
    <property type="entry name" value="D-isomer_2_OHA_DH_cat_dom"/>
</dbReference>
<evidence type="ECO:0000256" key="1">
    <source>
        <dbReference type="ARBA" id="ARBA00005854"/>
    </source>
</evidence>
<dbReference type="SUPFAM" id="SSF52283">
    <property type="entry name" value="Formate/glycerate dehydrogenase catalytic domain-like"/>
    <property type="match status" value="1"/>
</dbReference>
<evidence type="ECO:0000313" key="8">
    <source>
        <dbReference type="Proteomes" id="UP001209318"/>
    </source>
</evidence>
<dbReference type="Proteomes" id="UP001209318">
    <property type="component" value="Unassembled WGS sequence"/>
</dbReference>
<evidence type="ECO:0000259" key="5">
    <source>
        <dbReference type="Pfam" id="PF00389"/>
    </source>
</evidence>
<evidence type="ECO:0000259" key="6">
    <source>
        <dbReference type="Pfam" id="PF02826"/>
    </source>
</evidence>
<dbReference type="GO" id="GO:0016616">
    <property type="term" value="F:oxidoreductase activity, acting on the CH-OH group of donors, NAD or NADP as acceptor"/>
    <property type="evidence" value="ECO:0007669"/>
    <property type="project" value="InterPro"/>
</dbReference>
<comment type="similarity">
    <text evidence="1 4">Belongs to the D-isomer specific 2-hydroxyacid dehydrogenase family.</text>
</comment>
<dbReference type="InterPro" id="IPR036291">
    <property type="entry name" value="NAD(P)-bd_dom_sf"/>
</dbReference>
<name>A0AAE3IWT8_9BACI</name>
<dbReference type="SUPFAM" id="SSF51735">
    <property type="entry name" value="NAD(P)-binding Rossmann-fold domains"/>
    <property type="match status" value="1"/>
</dbReference>
<feature type="domain" description="D-isomer specific 2-hydroxyacid dehydrogenase NAD-binding" evidence="6">
    <location>
        <begin position="143"/>
        <end position="287"/>
    </location>
</feature>
<sequence length="327" mass="36613">MLRAIYILDNFDLIYGEAHKEINERVDVYAPPQTKETIKNNPELLAEAEIIFSGWGCPKMDADFLQLAPKLQAVFYGAGSIKGIVTDAFWDRNIAITSAYEANAIPVVEFTVSQILFSLKRGWYFASQVKKMKSFSIGEKVPGGYGATVGLISLGMIGRKVANFLKQFDCHVIAYDPFVSKQEAEELQVEMCELDDVFRRADVVSIHTPWIKETEGLITGNHLAAMKKNATLINTSRGAIIREQEMIAVLQERPDLYALLDVTYPEPPEPNSPLYILENVILTPHIAGSQASECLRMGAYMAEELKRYLDGEPLKWGISKEKVKIMA</sequence>
<dbReference type="AlphaFoldDB" id="A0AAE3IWT8"/>
<dbReference type="InterPro" id="IPR006140">
    <property type="entry name" value="D-isomer_DH_NAD-bd"/>
</dbReference>
<keyword evidence="8" id="KW-1185">Reference proteome</keyword>
<dbReference type="RefSeq" id="WP_263074162.1">
    <property type="nucleotide sequence ID" value="NZ_JAOUSF010000005.1"/>
</dbReference>
<reference evidence="7" key="1">
    <citation type="submission" date="2022-10" db="EMBL/GenBank/DDBJ databases">
        <title>Description of Fervidibacillus gen. nov. in the family Fervidibacillaceae fam. nov. with two species, Fervidibacillus albus sp. nov., and Fervidibacillus halotolerans sp. nov., isolated from tidal flat sediments.</title>
        <authorList>
            <person name="Kwon K.K."/>
            <person name="Yang S.-H."/>
        </authorList>
    </citation>
    <scope>NUCLEOTIDE SEQUENCE</scope>
    <source>
        <strain evidence="7">JCM 19140</strain>
    </source>
</reference>
<dbReference type="PANTHER" id="PTHR42789">
    <property type="entry name" value="D-ISOMER SPECIFIC 2-HYDROXYACID DEHYDROGENASE FAMILY PROTEIN (AFU_ORTHOLOGUE AFUA_6G10090)"/>
    <property type="match status" value="1"/>
</dbReference>
<dbReference type="Gene3D" id="3.40.50.720">
    <property type="entry name" value="NAD(P)-binding Rossmann-like Domain"/>
    <property type="match status" value="2"/>
</dbReference>
<dbReference type="Pfam" id="PF02826">
    <property type="entry name" value="2-Hacid_dh_C"/>
    <property type="match status" value="1"/>
</dbReference>
<gene>
    <name evidence="7" type="ORF">OEV98_14955</name>
</gene>
<feature type="domain" description="D-isomer specific 2-hydroxyacid dehydrogenase catalytic" evidence="5">
    <location>
        <begin position="19"/>
        <end position="315"/>
    </location>
</feature>
<protein>
    <submittedName>
        <fullName evidence="7">Hydroxyacid dehydrogenase</fullName>
    </submittedName>
</protein>
<dbReference type="CDD" id="cd12167">
    <property type="entry name" value="2-Hacid_dh_8"/>
    <property type="match status" value="1"/>
</dbReference>
<organism evidence="7 8">
    <name type="scientific">Perspicuibacillus lycopersici</name>
    <dbReference type="NCBI Taxonomy" id="1325689"/>
    <lineage>
        <taxon>Bacteria</taxon>
        <taxon>Bacillati</taxon>
        <taxon>Bacillota</taxon>
        <taxon>Bacilli</taxon>
        <taxon>Bacillales</taxon>
        <taxon>Bacillaceae</taxon>
        <taxon>Perspicuibacillus</taxon>
    </lineage>
</organism>
<dbReference type="Pfam" id="PF00389">
    <property type="entry name" value="2-Hacid_dh"/>
    <property type="match status" value="1"/>
</dbReference>
<keyword evidence="3" id="KW-0520">NAD</keyword>
<evidence type="ECO:0000313" key="7">
    <source>
        <dbReference type="EMBL" id="MCU9614841.1"/>
    </source>
</evidence>
<accession>A0AAE3IWT8</accession>
<evidence type="ECO:0000256" key="4">
    <source>
        <dbReference type="RuleBase" id="RU003719"/>
    </source>
</evidence>
<proteinExistence type="inferred from homology"/>
<evidence type="ECO:0000256" key="2">
    <source>
        <dbReference type="ARBA" id="ARBA00023002"/>
    </source>
</evidence>
<dbReference type="PANTHER" id="PTHR42789:SF1">
    <property type="entry name" value="D-ISOMER SPECIFIC 2-HYDROXYACID DEHYDROGENASE FAMILY PROTEIN (AFU_ORTHOLOGUE AFUA_6G10090)"/>
    <property type="match status" value="1"/>
</dbReference>
<dbReference type="EMBL" id="JAOUSF010000005">
    <property type="protein sequence ID" value="MCU9614841.1"/>
    <property type="molecule type" value="Genomic_DNA"/>
</dbReference>